<accession>A0A432VYR6</accession>
<comment type="caution">
    <text evidence="2">The sequence shown here is derived from an EMBL/GenBank/DDBJ whole genome shotgun (WGS) entry which is preliminary data.</text>
</comment>
<dbReference type="OrthoDB" id="9155572at2"/>
<dbReference type="Proteomes" id="UP000288212">
    <property type="component" value="Unassembled WGS sequence"/>
</dbReference>
<dbReference type="AlphaFoldDB" id="A0A432VYR6"/>
<evidence type="ECO:0000313" key="3">
    <source>
        <dbReference type="Proteomes" id="UP000288212"/>
    </source>
</evidence>
<keyword evidence="1" id="KW-0812">Transmembrane</keyword>
<proteinExistence type="predicted"/>
<name>A0A432VYR6_9GAMM</name>
<keyword evidence="1" id="KW-1133">Transmembrane helix</keyword>
<dbReference type="RefSeq" id="WP_126790984.1">
    <property type="nucleotide sequence ID" value="NZ_PIPI01000001.1"/>
</dbReference>
<dbReference type="InterPro" id="IPR019690">
    <property type="entry name" value="DUF2569"/>
</dbReference>
<feature type="transmembrane region" description="Helical" evidence="1">
    <location>
        <begin position="12"/>
        <end position="30"/>
    </location>
</feature>
<dbReference type="Pfam" id="PF10754">
    <property type="entry name" value="DUF2569"/>
    <property type="match status" value="1"/>
</dbReference>
<sequence>MSNEQNLKGLRGWLLLVALGLVLSPIRILFVQLPIYNEIFADGTWEALTTPGSEVYHSLWAPLLTGEIIFNFAMLLASLYLVYLFFSKHYLFPKVYIIVVLVALVFIPLDAWLVAQVLPGEPLFDAQSLQEFIRVLVSACIWIPYMLVSKRVKATFVEGRASKEMAAE</sequence>
<evidence type="ECO:0000313" key="2">
    <source>
        <dbReference type="EMBL" id="RUO21811.1"/>
    </source>
</evidence>
<feature type="transmembrane region" description="Helical" evidence="1">
    <location>
        <begin position="68"/>
        <end position="86"/>
    </location>
</feature>
<gene>
    <name evidence="2" type="ORF">CWE06_02885</name>
</gene>
<keyword evidence="1" id="KW-0472">Membrane</keyword>
<reference evidence="2 3" key="1">
    <citation type="journal article" date="2011" name="Front. Microbiol.">
        <title>Genomic signatures of strain selection and enhancement in Bacillus atrophaeus var. globigii, a historical biowarfare simulant.</title>
        <authorList>
            <person name="Gibbons H.S."/>
            <person name="Broomall S.M."/>
            <person name="McNew L.A."/>
            <person name="Daligault H."/>
            <person name="Chapman C."/>
            <person name="Bruce D."/>
            <person name="Karavis M."/>
            <person name="Krepps M."/>
            <person name="McGregor P.A."/>
            <person name="Hong C."/>
            <person name="Park K.H."/>
            <person name="Akmal A."/>
            <person name="Feldman A."/>
            <person name="Lin J.S."/>
            <person name="Chang W.E."/>
            <person name="Higgs B.W."/>
            <person name="Demirev P."/>
            <person name="Lindquist J."/>
            <person name="Liem A."/>
            <person name="Fochler E."/>
            <person name="Read T.D."/>
            <person name="Tapia R."/>
            <person name="Johnson S."/>
            <person name="Bishop-Lilly K.A."/>
            <person name="Detter C."/>
            <person name="Han C."/>
            <person name="Sozhamannan S."/>
            <person name="Rosenzweig C.N."/>
            <person name="Skowronski E.W."/>
        </authorList>
    </citation>
    <scope>NUCLEOTIDE SEQUENCE [LARGE SCALE GENOMIC DNA]</scope>
    <source>
        <strain evidence="2 3">AK5</strain>
    </source>
</reference>
<protein>
    <submittedName>
        <fullName evidence="2">DUF2569 domain-containing protein</fullName>
    </submittedName>
</protein>
<dbReference type="EMBL" id="PIPI01000001">
    <property type="protein sequence ID" value="RUO21811.1"/>
    <property type="molecule type" value="Genomic_DNA"/>
</dbReference>
<feature type="transmembrane region" description="Helical" evidence="1">
    <location>
        <begin position="95"/>
        <end position="112"/>
    </location>
</feature>
<organism evidence="2 3">
    <name type="scientific">Aliidiomarina haloalkalitolerans</name>
    <dbReference type="NCBI Taxonomy" id="859059"/>
    <lineage>
        <taxon>Bacteria</taxon>
        <taxon>Pseudomonadati</taxon>
        <taxon>Pseudomonadota</taxon>
        <taxon>Gammaproteobacteria</taxon>
        <taxon>Alteromonadales</taxon>
        <taxon>Idiomarinaceae</taxon>
        <taxon>Aliidiomarina</taxon>
    </lineage>
</organism>
<feature type="transmembrane region" description="Helical" evidence="1">
    <location>
        <begin position="132"/>
        <end position="148"/>
    </location>
</feature>
<keyword evidence="3" id="KW-1185">Reference proteome</keyword>
<evidence type="ECO:0000256" key="1">
    <source>
        <dbReference type="SAM" id="Phobius"/>
    </source>
</evidence>